<dbReference type="AlphaFoldDB" id="A0A5J4TGF2"/>
<sequence length="68" mass="7503">MSGQLKDALIREIDPIAKTSMLFCQSNKAQHASFLVLKSASFNSYLRCILQLLSPSASLIRSVEDSDN</sequence>
<organism evidence="1 2">
    <name type="scientific">Streblomastix strix</name>
    <dbReference type="NCBI Taxonomy" id="222440"/>
    <lineage>
        <taxon>Eukaryota</taxon>
        <taxon>Metamonada</taxon>
        <taxon>Preaxostyla</taxon>
        <taxon>Oxymonadida</taxon>
        <taxon>Streblomastigidae</taxon>
        <taxon>Streblomastix</taxon>
    </lineage>
</organism>
<comment type="caution">
    <text evidence="1">The sequence shown here is derived from an EMBL/GenBank/DDBJ whole genome shotgun (WGS) entry which is preliminary data.</text>
</comment>
<name>A0A5J4TGF2_9EUKA</name>
<accession>A0A5J4TGF2</accession>
<gene>
    <name evidence="1" type="ORF">EZS28_046970</name>
</gene>
<protein>
    <submittedName>
        <fullName evidence="1">Uncharacterized protein</fullName>
    </submittedName>
</protein>
<dbReference type="Proteomes" id="UP000324800">
    <property type="component" value="Unassembled WGS sequence"/>
</dbReference>
<dbReference type="EMBL" id="SNRW01031311">
    <property type="protein sequence ID" value="KAA6357504.1"/>
    <property type="molecule type" value="Genomic_DNA"/>
</dbReference>
<reference evidence="1 2" key="1">
    <citation type="submission" date="2019-03" db="EMBL/GenBank/DDBJ databases">
        <title>Single cell metagenomics reveals metabolic interactions within the superorganism composed of flagellate Streblomastix strix and complex community of Bacteroidetes bacteria on its surface.</title>
        <authorList>
            <person name="Treitli S.C."/>
            <person name="Kolisko M."/>
            <person name="Husnik F."/>
            <person name="Keeling P."/>
            <person name="Hampl V."/>
        </authorList>
    </citation>
    <scope>NUCLEOTIDE SEQUENCE [LARGE SCALE GENOMIC DNA]</scope>
    <source>
        <strain evidence="1">ST1C</strain>
    </source>
</reference>
<evidence type="ECO:0000313" key="1">
    <source>
        <dbReference type="EMBL" id="KAA6357504.1"/>
    </source>
</evidence>
<evidence type="ECO:0000313" key="2">
    <source>
        <dbReference type="Proteomes" id="UP000324800"/>
    </source>
</evidence>
<proteinExistence type="predicted"/>